<dbReference type="Gene3D" id="3.40.605.10">
    <property type="entry name" value="Aldehyde Dehydrogenase, Chain A, domain 1"/>
    <property type="match status" value="1"/>
</dbReference>
<comment type="caution">
    <text evidence="5">The sequence shown here is derived from an EMBL/GenBank/DDBJ whole genome shotgun (WGS) entry which is preliminary data.</text>
</comment>
<dbReference type="GO" id="GO:0036243">
    <property type="term" value="F:succinate-semialdehyde dehydrogenase (NADP+) activity"/>
    <property type="evidence" value="ECO:0007669"/>
    <property type="project" value="UniProtKB-EC"/>
</dbReference>
<dbReference type="InterPro" id="IPR016160">
    <property type="entry name" value="Ald_DH_CS_CYS"/>
</dbReference>
<dbReference type="Proteomes" id="UP000537718">
    <property type="component" value="Unassembled WGS sequence"/>
</dbReference>
<protein>
    <submittedName>
        <fullName evidence="5">Succinate-semialdehyde dehydrogenase/glutarate-semialdehyde dehydrogenase</fullName>
        <ecNumber evidence="5">1.2.1.16</ecNumber>
        <ecNumber evidence="5">1.2.1.20</ecNumber>
        <ecNumber evidence="5">1.2.1.79</ecNumber>
    </submittedName>
</protein>
<dbReference type="CDD" id="cd07100">
    <property type="entry name" value="ALDH_SSADH1_GabD1"/>
    <property type="match status" value="1"/>
</dbReference>
<evidence type="ECO:0000256" key="2">
    <source>
        <dbReference type="ARBA" id="ARBA00022857"/>
    </source>
</evidence>
<dbReference type="PANTHER" id="PTHR43217:SF1">
    <property type="entry name" value="SUCCINATE SEMIALDEHYDE DEHYDROGENASE [NAD(P)+] SAD"/>
    <property type="match status" value="1"/>
</dbReference>
<accession>A0A7W8YS67</accession>
<dbReference type="InterPro" id="IPR016162">
    <property type="entry name" value="Ald_DH_N"/>
</dbReference>
<comment type="similarity">
    <text evidence="1">Belongs to the aldehyde dehydrogenase family.</text>
</comment>
<dbReference type="InterPro" id="IPR047110">
    <property type="entry name" value="GABD/Sad-like"/>
</dbReference>
<evidence type="ECO:0000256" key="3">
    <source>
        <dbReference type="ARBA" id="ARBA00023002"/>
    </source>
</evidence>
<evidence type="ECO:0000256" key="1">
    <source>
        <dbReference type="ARBA" id="ARBA00009986"/>
    </source>
</evidence>
<dbReference type="GO" id="GO:0004777">
    <property type="term" value="F:succinate-semialdehyde dehydrogenase (NAD+) activity"/>
    <property type="evidence" value="ECO:0007669"/>
    <property type="project" value="TreeGrafter"/>
</dbReference>
<dbReference type="InterPro" id="IPR016163">
    <property type="entry name" value="Ald_DH_C"/>
</dbReference>
<evidence type="ECO:0000313" key="5">
    <source>
        <dbReference type="EMBL" id="MBB5620809.1"/>
    </source>
</evidence>
<dbReference type="InterPro" id="IPR015590">
    <property type="entry name" value="Aldehyde_DH_dom"/>
</dbReference>
<dbReference type="GO" id="GO:0004030">
    <property type="term" value="F:aldehyde dehydrogenase [NAD(P)+] activity"/>
    <property type="evidence" value="ECO:0007669"/>
    <property type="project" value="InterPro"/>
</dbReference>
<keyword evidence="2" id="KW-0521">NADP</keyword>
<dbReference type="Pfam" id="PF00171">
    <property type="entry name" value="Aldedh"/>
    <property type="match status" value="1"/>
</dbReference>
<evidence type="ECO:0000259" key="4">
    <source>
        <dbReference type="Pfam" id="PF00171"/>
    </source>
</evidence>
<dbReference type="PANTHER" id="PTHR43217">
    <property type="entry name" value="SUCCINATE SEMIALDEHYDE DEHYDROGENASE [NAD(P)+] SAD"/>
    <property type="match status" value="1"/>
</dbReference>
<gene>
    <name evidence="5" type="ORF">HDE69_001862</name>
</gene>
<dbReference type="EC" id="1.2.1.79" evidence="5"/>
<dbReference type="PROSITE" id="PS00070">
    <property type="entry name" value="ALDEHYDE_DEHYDR_CYS"/>
    <property type="match status" value="1"/>
</dbReference>
<sequence length="455" mass="49499">MNISSINPVNGQEIQKYITLNEEEVAEKIGQTHSAWLDWKKTTHIQRRKLMNRLAEILRERKDELAILMANEMGKPVKQGVAEAEKCALCCEYYAVHGESFLEDQIISTEASKSYVSFQPIGVVLAVMPWNFPLFQVFRFLAPTLIAGNCGVLKHASNVPGCALVIEEMIIQAGFPTHVFQTLLVGSAIVDKIIENPRIMAVTLTGSTNAGISVASKAGAMLKKVVLELGGSDAYVVLADADLEKAAETCVTSRLTNSGQSCIAAKRFVVEESVIAEFTQLFLDKMKKKILGNPLEMNTDIGPMARIDLRDELHEQVVKSIEKGAVCILGGEIPEGNNAYYPATILTNVLPGMTGYDEELFGPVASIISAKDENDAIRIANDSIFGLGSAIFTKDIAKGERIASTELESGSSFVNDRVQSDPRLPFGGVKTSGYGRELGGFGILEFVNIKTVYIK</sequence>
<organism evidence="5 6">
    <name type="scientific">Pedobacter cryoconitis</name>
    <dbReference type="NCBI Taxonomy" id="188932"/>
    <lineage>
        <taxon>Bacteria</taxon>
        <taxon>Pseudomonadati</taxon>
        <taxon>Bacteroidota</taxon>
        <taxon>Sphingobacteriia</taxon>
        <taxon>Sphingobacteriales</taxon>
        <taxon>Sphingobacteriaceae</taxon>
        <taxon>Pedobacter</taxon>
    </lineage>
</organism>
<feature type="domain" description="Aldehyde dehydrogenase" evidence="4">
    <location>
        <begin position="3"/>
        <end position="452"/>
    </location>
</feature>
<keyword evidence="3 5" id="KW-0560">Oxidoreductase</keyword>
<dbReference type="SUPFAM" id="SSF53720">
    <property type="entry name" value="ALDH-like"/>
    <property type="match status" value="1"/>
</dbReference>
<dbReference type="EC" id="1.2.1.20" evidence="5"/>
<dbReference type="FunFam" id="3.40.605.10:FF:000012">
    <property type="entry name" value="NAD-dependent succinate-semialdehyde dehydrogenase"/>
    <property type="match status" value="1"/>
</dbReference>
<dbReference type="RefSeq" id="WP_183866827.1">
    <property type="nucleotide sequence ID" value="NZ_JACHCF010000004.1"/>
</dbReference>
<reference evidence="5 6" key="1">
    <citation type="submission" date="2020-08" db="EMBL/GenBank/DDBJ databases">
        <title>Genomic Encyclopedia of Type Strains, Phase IV (KMG-V): Genome sequencing to study the core and pangenomes of soil and plant-associated prokaryotes.</title>
        <authorList>
            <person name="Whitman W."/>
        </authorList>
    </citation>
    <scope>NUCLEOTIDE SEQUENCE [LARGE SCALE GENOMIC DNA]</scope>
    <source>
        <strain evidence="5 6">MP7CTX6</strain>
    </source>
</reference>
<dbReference type="EC" id="1.2.1.16" evidence="5"/>
<dbReference type="GO" id="GO:0102810">
    <property type="term" value="F:glutarate-semialdehyde dehydrogenase (NADP+) activity"/>
    <property type="evidence" value="ECO:0007669"/>
    <property type="project" value="UniProtKB-EC"/>
</dbReference>
<evidence type="ECO:0000313" key="6">
    <source>
        <dbReference type="Proteomes" id="UP000537718"/>
    </source>
</evidence>
<proteinExistence type="inferred from homology"/>
<name>A0A7W8YS67_9SPHI</name>
<dbReference type="InterPro" id="IPR016161">
    <property type="entry name" value="Ald_DH/histidinol_DH"/>
</dbReference>
<dbReference type="EMBL" id="JACHCF010000004">
    <property type="protein sequence ID" value="MBB5620809.1"/>
    <property type="molecule type" value="Genomic_DNA"/>
</dbReference>
<dbReference type="InterPro" id="IPR044148">
    <property type="entry name" value="ALDH_GabD1-like"/>
</dbReference>
<dbReference type="Gene3D" id="3.40.309.10">
    <property type="entry name" value="Aldehyde Dehydrogenase, Chain A, domain 2"/>
    <property type="match status" value="1"/>
</dbReference>
<dbReference type="AlphaFoldDB" id="A0A7W8YS67"/>